<dbReference type="SUPFAM" id="SSF143422">
    <property type="entry name" value="Transposase IS200-like"/>
    <property type="match status" value="1"/>
</dbReference>
<dbReference type="GO" id="GO:0043565">
    <property type="term" value="F:sequence-specific DNA binding"/>
    <property type="evidence" value="ECO:0007669"/>
    <property type="project" value="TreeGrafter"/>
</dbReference>
<evidence type="ECO:0000313" key="2">
    <source>
        <dbReference type="EMBL" id="QEM02785.1"/>
    </source>
</evidence>
<dbReference type="InterPro" id="IPR036515">
    <property type="entry name" value="Transposase_17_sf"/>
</dbReference>
<accession>A0AAE6JC04</accession>
<feature type="domain" description="Transposase IS200-like" evidence="1">
    <location>
        <begin position="9"/>
        <end position="148"/>
    </location>
</feature>
<dbReference type="GO" id="GO:0004803">
    <property type="term" value="F:transposase activity"/>
    <property type="evidence" value="ECO:0007669"/>
    <property type="project" value="InterPro"/>
</dbReference>
<gene>
    <name evidence="2" type="ORF">DIU31_004370</name>
    <name evidence="3" type="ORF">J3L21_23360</name>
</gene>
<sequence length="189" mass="22634">MSTKYKFRKQEQLYFISFSVINWIDLFIRTEYKQIMLESWKYCQQNKGLEIYAWCIMTSHIHMIIGSEEEKLENIMRDMKKHTSLALKAAIKQHPSESRREWMLWMMERAGKKNSQNIDFQLWQQDNHPIELYDNRILNQKLDYIHNNPVIAGFVEKPEDYLNYLYSSARDYSGMPGLVDVILVSPVVL</sequence>
<dbReference type="PANTHER" id="PTHR36966:SF1">
    <property type="entry name" value="REP-ASSOCIATED TYROSINE TRANSPOSASE"/>
    <property type="match status" value="1"/>
</dbReference>
<evidence type="ECO:0000313" key="3">
    <source>
        <dbReference type="EMBL" id="QTE48471.1"/>
    </source>
</evidence>
<organism evidence="2 4">
    <name type="scientific">Mucilaginibacter rubeus</name>
    <dbReference type="NCBI Taxonomy" id="2027860"/>
    <lineage>
        <taxon>Bacteria</taxon>
        <taxon>Pseudomonadati</taxon>
        <taxon>Bacteroidota</taxon>
        <taxon>Sphingobacteriia</taxon>
        <taxon>Sphingobacteriales</taxon>
        <taxon>Sphingobacteriaceae</taxon>
        <taxon>Mucilaginibacter</taxon>
    </lineage>
</organism>
<dbReference type="Proteomes" id="UP000250557">
    <property type="component" value="Chromosome"/>
</dbReference>
<dbReference type="SMART" id="SM01321">
    <property type="entry name" value="Y1_Tnp"/>
    <property type="match status" value="1"/>
</dbReference>
<dbReference type="Gene3D" id="3.30.70.1290">
    <property type="entry name" value="Transposase IS200-like"/>
    <property type="match status" value="1"/>
</dbReference>
<dbReference type="EMBL" id="CP043451">
    <property type="protein sequence ID" value="QEM02785.1"/>
    <property type="molecule type" value="Genomic_DNA"/>
</dbReference>
<evidence type="ECO:0000313" key="5">
    <source>
        <dbReference type="Proteomes" id="UP000663940"/>
    </source>
</evidence>
<dbReference type="RefSeq" id="WP_112654133.1">
    <property type="nucleotide sequence ID" value="NZ_CP043451.1"/>
</dbReference>
<dbReference type="GO" id="GO:0006313">
    <property type="term" value="P:DNA transposition"/>
    <property type="evidence" value="ECO:0007669"/>
    <property type="project" value="InterPro"/>
</dbReference>
<evidence type="ECO:0000313" key="4">
    <source>
        <dbReference type="Proteomes" id="UP000250557"/>
    </source>
</evidence>
<reference evidence="2 4" key="1">
    <citation type="submission" date="2019-08" db="EMBL/GenBank/DDBJ databases">
        <title>Comparative genome analysis confer to the adaptation heavy metal polluted environment.</title>
        <authorList>
            <person name="Li Y."/>
        </authorList>
    </citation>
    <scope>NUCLEOTIDE SEQUENCE [LARGE SCALE GENOMIC DNA]</scope>
    <source>
        <strain evidence="2 4">P2</strain>
    </source>
</reference>
<keyword evidence="5" id="KW-1185">Reference proteome</keyword>
<dbReference type="EMBL" id="CP071880">
    <property type="protein sequence ID" value="QTE48471.1"/>
    <property type="molecule type" value="Genomic_DNA"/>
</dbReference>
<evidence type="ECO:0000259" key="1">
    <source>
        <dbReference type="SMART" id="SM01321"/>
    </source>
</evidence>
<dbReference type="InterPro" id="IPR052715">
    <property type="entry name" value="RAYT_transposase"/>
</dbReference>
<protein>
    <submittedName>
        <fullName evidence="2">Transposase</fullName>
    </submittedName>
</protein>
<dbReference type="Proteomes" id="UP000663940">
    <property type="component" value="Chromosome"/>
</dbReference>
<dbReference type="InterPro" id="IPR002686">
    <property type="entry name" value="Transposase_17"/>
</dbReference>
<proteinExistence type="predicted"/>
<dbReference type="Pfam" id="PF01797">
    <property type="entry name" value="Y1_Tnp"/>
    <property type="match status" value="1"/>
</dbReference>
<dbReference type="AlphaFoldDB" id="A0AAE6JC04"/>
<reference evidence="3 5" key="2">
    <citation type="submission" date="2021-03" db="EMBL/GenBank/DDBJ databases">
        <title>Mucilaginibacter strains isolated from gold and copper mining confer multi heavy-metal resistance.</title>
        <authorList>
            <person name="Li Y."/>
        </authorList>
    </citation>
    <scope>NUCLEOTIDE SEQUENCE [LARGE SCALE GENOMIC DNA]</scope>
    <source>
        <strain evidence="3 5">P2-4</strain>
    </source>
</reference>
<dbReference type="PANTHER" id="PTHR36966">
    <property type="entry name" value="REP-ASSOCIATED TYROSINE TRANSPOSASE"/>
    <property type="match status" value="1"/>
</dbReference>
<name>A0AAE6JC04_9SPHI</name>
<dbReference type="NCBIfam" id="NF047646">
    <property type="entry name" value="REP_Tyr_transpos"/>
    <property type="match status" value="1"/>
</dbReference>